<dbReference type="EMBL" id="GL377609">
    <property type="protein sequence ID" value="EFJ18714.1"/>
    <property type="molecule type" value="Genomic_DNA"/>
</dbReference>
<gene>
    <name evidence="1" type="ORF">SELMODRAFT_420004</name>
</gene>
<dbReference type="InterPro" id="IPR052980">
    <property type="entry name" value="Crinkler_effector"/>
</dbReference>
<dbReference type="HOGENOM" id="CLU_676868_0_0_1"/>
<name>D8SA90_SELML</name>
<dbReference type="Gramene" id="EFJ18714">
    <property type="protein sequence ID" value="EFJ18714"/>
    <property type="gene ID" value="SELMODRAFT_420004"/>
</dbReference>
<accession>D8SA90</accession>
<proteinExistence type="predicted"/>
<dbReference type="Proteomes" id="UP000001514">
    <property type="component" value="Unassembled WGS sequence"/>
</dbReference>
<keyword evidence="2" id="KW-1185">Reference proteome</keyword>
<organism evidence="2">
    <name type="scientific">Selaginella moellendorffii</name>
    <name type="common">Spikemoss</name>
    <dbReference type="NCBI Taxonomy" id="88036"/>
    <lineage>
        <taxon>Eukaryota</taxon>
        <taxon>Viridiplantae</taxon>
        <taxon>Streptophyta</taxon>
        <taxon>Embryophyta</taxon>
        <taxon>Tracheophyta</taxon>
        <taxon>Lycopodiopsida</taxon>
        <taxon>Selaginellales</taxon>
        <taxon>Selaginellaceae</taxon>
        <taxon>Selaginella</taxon>
    </lineage>
</organism>
<evidence type="ECO:0000313" key="1">
    <source>
        <dbReference type="EMBL" id="EFJ18714.1"/>
    </source>
</evidence>
<dbReference type="KEGG" id="smo:SELMODRAFT_420004"/>
<dbReference type="PANTHER" id="PTHR33129">
    <property type="entry name" value="PROTEIN KINASE DOMAIN-CONTAINING PROTEIN-RELATED"/>
    <property type="match status" value="1"/>
</dbReference>
<reference evidence="1 2" key="1">
    <citation type="journal article" date="2011" name="Science">
        <title>The Selaginella genome identifies genetic changes associated with the evolution of vascular plants.</title>
        <authorList>
            <person name="Banks J.A."/>
            <person name="Nishiyama T."/>
            <person name="Hasebe M."/>
            <person name="Bowman J.L."/>
            <person name="Gribskov M."/>
            <person name="dePamphilis C."/>
            <person name="Albert V.A."/>
            <person name="Aono N."/>
            <person name="Aoyama T."/>
            <person name="Ambrose B.A."/>
            <person name="Ashton N.W."/>
            <person name="Axtell M.J."/>
            <person name="Barker E."/>
            <person name="Barker M.S."/>
            <person name="Bennetzen J.L."/>
            <person name="Bonawitz N.D."/>
            <person name="Chapple C."/>
            <person name="Cheng C."/>
            <person name="Correa L.G."/>
            <person name="Dacre M."/>
            <person name="DeBarry J."/>
            <person name="Dreyer I."/>
            <person name="Elias M."/>
            <person name="Engstrom E.M."/>
            <person name="Estelle M."/>
            <person name="Feng L."/>
            <person name="Finet C."/>
            <person name="Floyd S.K."/>
            <person name="Frommer W.B."/>
            <person name="Fujita T."/>
            <person name="Gramzow L."/>
            <person name="Gutensohn M."/>
            <person name="Harholt J."/>
            <person name="Hattori M."/>
            <person name="Heyl A."/>
            <person name="Hirai T."/>
            <person name="Hiwatashi Y."/>
            <person name="Ishikawa M."/>
            <person name="Iwata M."/>
            <person name="Karol K.G."/>
            <person name="Koehler B."/>
            <person name="Kolukisaoglu U."/>
            <person name="Kubo M."/>
            <person name="Kurata T."/>
            <person name="Lalonde S."/>
            <person name="Li K."/>
            <person name="Li Y."/>
            <person name="Litt A."/>
            <person name="Lyons E."/>
            <person name="Manning G."/>
            <person name="Maruyama T."/>
            <person name="Michael T.P."/>
            <person name="Mikami K."/>
            <person name="Miyazaki S."/>
            <person name="Morinaga S."/>
            <person name="Murata T."/>
            <person name="Mueller-Roeber B."/>
            <person name="Nelson D.R."/>
            <person name="Obara M."/>
            <person name="Oguri Y."/>
            <person name="Olmstead R.G."/>
            <person name="Onodera N."/>
            <person name="Petersen B.L."/>
            <person name="Pils B."/>
            <person name="Prigge M."/>
            <person name="Rensing S.A."/>
            <person name="Riano-Pachon D.M."/>
            <person name="Roberts A.W."/>
            <person name="Sato Y."/>
            <person name="Scheller H.V."/>
            <person name="Schulz B."/>
            <person name="Schulz C."/>
            <person name="Shakirov E.V."/>
            <person name="Shibagaki N."/>
            <person name="Shinohara N."/>
            <person name="Shippen D.E."/>
            <person name="Soerensen I."/>
            <person name="Sotooka R."/>
            <person name="Sugimoto N."/>
            <person name="Sugita M."/>
            <person name="Sumikawa N."/>
            <person name="Tanurdzic M."/>
            <person name="Theissen G."/>
            <person name="Ulvskov P."/>
            <person name="Wakazuki S."/>
            <person name="Weng J.K."/>
            <person name="Willats W.W."/>
            <person name="Wipf D."/>
            <person name="Wolf P.G."/>
            <person name="Yang L."/>
            <person name="Zimmer A.D."/>
            <person name="Zhu Q."/>
            <person name="Mitros T."/>
            <person name="Hellsten U."/>
            <person name="Loque D."/>
            <person name="Otillar R."/>
            <person name="Salamov A."/>
            <person name="Schmutz J."/>
            <person name="Shapiro H."/>
            <person name="Lindquist E."/>
            <person name="Lucas S."/>
            <person name="Rokhsar D."/>
            <person name="Grigoriev I.V."/>
        </authorList>
    </citation>
    <scope>NUCLEOTIDE SEQUENCE [LARGE SCALE GENOMIC DNA]</scope>
</reference>
<dbReference type="InParanoid" id="D8SA90"/>
<evidence type="ECO:0000313" key="2">
    <source>
        <dbReference type="Proteomes" id="UP000001514"/>
    </source>
</evidence>
<dbReference type="AlphaFoldDB" id="D8SA90"/>
<dbReference type="PANTHER" id="PTHR33129:SF1">
    <property type="entry name" value="ATP-BINDING PROTEIN"/>
    <property type="match status" value="1"/>
</dbReference>
<sequence length="407" mass="46801">MVLQLEQLDTWTIVDGASIYIESPGPILQCVSDVKSNHHEFAKQGIYVYMEPWTLQDCDDGGKAVGLNITDMRDRYPYCGGVPRYIFFSDTSRLKSLINDAFANIETNNTNASERVHISKMIKARLENQVPRDNDHNSIHTRISSGSLDWPSCRSSRLSTIAKTIAFFDLSWKKMKHSSKQGEINEPPWFNGLKEWKFRVPGYGEAEHWRYHAPPGERNAFLRSLEYCGLRSSEYAACPPALDENWELRQYWRKKTHNFTRSTLRRETRLSYGCSCFSIQQFIEIRCVVGNIARLQAIDLSSRAARYADSEEWCEVRVTSLEANSALVCFSVYTRTWTRCYLRRSFDNVLTSHCRAFSTLSYDMVFPTQLGVSRAIPIIREGPEAAEHGDWELMSSDQIEGSIDLFL</sequence>
<protein>
    <submittedName>
        <fullName evidence="1">Uncharacterized protein</fullName>
    </submittedName>
</protein>